<evidence type="ECO:0000313" key="7">
    <source>
        <dbReference type="Proteomes" id="UP000245207"/>
    </source>
</evidence>
<dbReference type="InterPro" id="IPR010666">
    <property type="entry name" value="Znf_GRF"/>
</dbReference>
<proteinExistence type="predicted"/>
<feature type="domain" description="GRF-type" evidence="5">
    <location>
        <begin position="109"/>
        <end position="144"/>
    </location>
</feature>
<dbReference type="Pfam" id="PF06839">
    <property type="entry name" value="Zn_ribbon_GRF"/>
    <property type="match status" value="1"/>
</dbReference>
<reference evidence="6 7" key="1">
    <citation type="journal article" date="2018" name="Mol. Plant">
        <title>The genome of Artemisia annua provides insight into the evolution of Asteraceae family and artemisinin biosynthesis.</title>
        <authorList>
            <person name="Shen Q."/>
            <person name="Zhang L."/>
            <person name="Liao Z."/>
            <person name="Wang S."/>
            <person name="Yan T."/>
            <person name="Shi P."/>
            <person name="Liu M."/>
            <person name="Fu X."/>
            <person name="Pan Q."/>
            <person name="Wang Y."/>
            <person name="Lv Z."/>
            <person name="Lu X."/>
            <person name="Zhang F."/>
            <person name="Jiang W."/>
            <person name="Ma Y."/>
            <person name="Chen M."/>
            <person name="Hao X."/>
            <person name="Li L."/>
            <person name="Tang Y."/>
            <person name="Lv G."/>
            <person name="Zhou Y."/>
            <person name="Sun X."/>
            <person name="Brodelius P.E."/>
            <person name="Rose J.K.C."/>
            <person name="Tang K."/>
        </authorList>
    </citation>
    <scope>NUCLEOTIDE SEQUENCE [LARGE SCALE GENOMIC DNA]</scope>
    <source>
        <strain evidence="7">cv. Huhao1</strain>
        <tissue evidence="6">Leaf</tissue>
    </source>
</reference>
<name>A0A2U1P9P6_ARTAN</name>
<keyword evidence="3" id="KW-0862">Zinc</keyword>
<dbReference type="Proteomes" id="UP000245207">
    <property type="component" value="Unassembled WGS sequence"/>
</dbReference>
<evidence type="ECO:0000313" key="6">
    <source>
        <dbReference type="EMBL" id="PWA82472.1"/>
    </source>
</evidence>
<keyword evidence="4" id="KW-1133">Transmembrane helix</keyword>
<dbReference type="GO" id="GO:0008270">
    <property type="term" value="F:zinc ion binding"/>
    <property type="evidence" value="ECO:0007669"/>
    <property type="project" value="UniProtKB-KW"/>
</dbReference>
<keyword evidence="4" id="KW-0472">Membrane</keyword>
<dbReference type="EMBL" id="PKPP01001469">
    <property type="protein sequence ID" value="PWA82472.1"/>
    <property type="molecule type" value="Genomic_DNA"/>
</dbReference>
<feature type="transmembrane region" description="Helical" evidence="4">
    <location>
        <begin position="183"/>
        <end position="201"/>
    </location>
</feature>
<comment type="caution">
    <text evidence="6">The sequence shown here is derived from an EMBL/GenBank/DDBJ whole genome shotgun (WGS) entry which is preliminary data.</text>
</comment>
<evidence type="ECO:0000256" key="2">
    <source>
        <dbReference type="ARBA" id="ARBA00022771"/>
    </source>
</evidence>
<keyword evidence="2" id="KW-0863">Zinc-finger</keyword>
<dbReference type="PANTHER" id="PTHR33248">
    <property type="entry name" value="ZINC ION-BINDING PROTEIN"/>
    <property type="match status" value="1"/>
</dbReference>
<evidence type="ECO:0000256" key="1">
    <source>
        <dbReference type="ARBA" id="ARBA00022723"/>
    </source>
</evidence>
<protein>
    <submittedName>
        <fullName evidence="6">Zinc finger, GRF-type</fullName>
    </submittedName>
</protein>
<sequence>MASTPNFDELKEACGSEDLGEALKFLFKSEISEEEGFLMRIGDECNQLRAKIEKREESIREAISFGPSNGIAKTGLDCLLHTQEMEKQRVLLLDTILAEAREAMYIPRICQCGLPTVLRTSWTATNPGRRFHCCPKTGQDSCSFNGFYDPPMCPRSVQIIPGLLRNINHVQEVATNNERRATMFKNLLLLSWLVFGVYFMLN</sequence>
<gene>
    <name evidence="6" type="ORF">CTI12_AA175600</name>
</gene>
<evidence type="ECO:0000259" key="5">
    <source>
        <dbReference type="Pfam" id="PF06839"/>
    </source>
</evidence>
<accession>A0A2U1P9P6</accession>
<keyword evidence="4" id="KW-0812">Transmembrane</keyword>
<keyword evidence="1" id="KW-0479">Metal-binding</keyword>
<evidence type="ECO:0000256" key="4">
    <source>
        <dbReference type="SAM" id="Phobius"/>
    </source>
</evidence>
<evidence type="ECO:0000256" key="3">
    <source>
        <dbReference type="ARBA" id="ARBA00022833"/>
    </source>
</evidence>
<dbReference type="AlphaFoldDB" id="A0A2U1P9P6"/>
<keyword evidence="7" id="KW-1185">Reference proteome</keyword>
<organism evidence="6 7">
    <name type="scientific">Artemisia annua</name>
    <name type="common">Sweet wormwood</name>
    <dbReference type="NCBI Taxonomy" id="35608"/>
    <lineage>
        <taxon>Eukaryota</taxon>
        <taxon>Viridiplantae</taxon>
        <taxon>Streptophyta</taxon>
        <taxon>Embryophyta</taxon>
        <taxon>Tracheophyta</taxon>
        <taxon>Spermatophyta</taxon>
        <taxon>Magnoliopsida</taxon>
        <taxon>eudicotyledons</taxon>
        <taxon>Gunneridae</taxon>
        <taxon>Pentapetalae</taxon>
        <taxon>asterids</taxon>
        <taxon>campanulids</taxon>
        <taxon>Asterales</taxon>
        <taxon>Asteraceae</taxon>
        <taxon>Asteroideae</taxon>
        <taxon>Anthemideae</taxon>
        <taxon>Artemisiinae</taxon>
        <taxon>Artemisia</taxon>
    </lineage>
</organism>
<dbReference type="OrthoDB" id="645585at2759"/>